<evidence type="ECO:0000256" key="2">
    <source>
        <dbReference type="SAM" id="Phobius"/>
    </source>
</evidence>
<keyword evidence="2" id="KW-0472">Membrane</keyword>
<evidence type="ECO:0000313" key="3">
    <source>
        <dbReference type="Proteomes" id="UP000095280"/>
    </source>
</evidence>
<protein>
    <submittedName>
        <fullName evidence="4">Transmembrane protein</fullName>
    </submittedName>
</protein>
<dbReference type="WBParaSite" id="maker-uti_cns_0014943-snap-gene-0.2-mRNA-1">
    <property type="protein sequence ID" value="maker-uti_cns_0014943-snap-gene-0.2-mRNA-1"/>
    <property type="gene ID" value="maker-uti_cns_0014943-snap-gene-0.2"/>
</dbReference>
<organism evidence="3 4">
    <name type="scientific">Macrostomum lignano</name>
    <dbReference type="NCBI Taxonomy" id="282301"/>
    <lineage>
        <taxon>Eukaryota</taxon>
        <taxon>Metazoa</taxon>
        <taxon>Spiralia</taxon>
        <taxon>Lophotrochozoa</taxon>
        <taxon>Platyhelminthes</taxon>
        <taxon>Rhabditophora</taxon>
        <taxon>Macrostomorpha</taxon>
        <taxon>Macrostomida</taxon>
        <taxon>Macrostomidae</taxon>
        <taxon>Macrostomum</taxon>
    </lineage>
</organism>
<accession>A0A1I8IQG2</accession>
<evidence type="ECO:0000313" key="4">
    <source>
        <dbReference type="WBParaSite" id="maker-uti_cns_0014943-snap-gene-0.2-mRNA-1"/>
    </source>
</evidence>
<evidence type="ECO:0000256" key="1">
    <source>
        <dbReference type="SAM" id="MobiDB-lite"/>
    </source>
</evidence>
<feature type="transmembrane region" description="Helical" evidence="2">
    <location>
        <begin position="158"/>
        <end position="175"/>
    </location>
</feature>
<name>A0A1I8IQG2_9PLAT</name>
<keyword evidence="2" id="KW-0812">Transmembrane</keyword>
<feature type="region of interest" description="Disordered" evidence="1">
    <location>
        <begin position="210"/>
        <end position="229"/>
    </location>
</feature>
<dbReference type="AlphaFoldDB" id="A0A1I8IQG2"/>
<reference evidence="4" key="1">
    <citation type="submission" date="2016-11" db="UniProtKB">
        <authorList>
            <consortium name="WormBaseParasite"/>
        </authorList>
    </citation>
    <scope>IDENTIFICATION</scope>
</reference>
<sequence>CLENFDRPAAAGRGGSSCALKASQRVSLQPPARHRARGRGWRFAGEVNRKCKAARPEVRLGSNICRVRDFGFCSRFLIGRFLTACVKRGVEGDPPAQRSSALAAGPWWPDWQALRRGFHARPWTTAAEPELPDALRKPGSLKLGAFEFRDPTAKTGTLWQLSVSWLYLLLLLLLLRDCRKEAFRSSGPRRGSEVHQAAQAGISSERIAKGLSSHPRHPSALPLGLQRLQ</sequence>
<dbReference type="Proteomes" id="UP000095280">
    <property type="component" value="Unplaced"/>
</dbReference>
<keyword evidence="3" id="KW-1185">Reference proteome</keyword>
<keyword evidence="2" id="KW-1133">Transmembrane helix</keyword>
<proteinExistence type="predicted"/>